<dbReference type="PANTHER" id="PTHR11071">
    <property type="entry name" value="PEPTIDYL-PROLYL CIS-TRANS ISOMERASE"/>
    <property type="match status" value="1"/>
</dbReference>
<dbReference type="VEuPathDB" id="ToxoDB:TGGT1_262520"/>
<gene>
    <name evidence="2" type="ORF">TGGT1_262520</name>
</gene>
<comment type="caution">
    <text evidence="2">The sequence shown here is derived from an EMBL/GenBank/DDBJ whole genome shotgun (WGS) entry which is preliminary data.</text>
</comment>
<protein>
    <submittedName>
        <fullName evidence="2">Putative cyclophilin</fullName>
        <ecNumber evidence="2">5.2.1.8</ecNumber>
    </submittedName>
</protein>
<dbReference type="PANTHER" id="PTHR11071:SF561">
    <property type="entry name" value="PEPTIDYL-PROLYL CIS-TRANS ISOMERASE D-RELATED"/>
    <property type="match status" value="1"/>
</dbReference>
<dbReference type="SUPFAM" id="SSF50891">
    <property type="entry name" value="Cyclophilin-like"/>
    <property type="match status" value="1"/>
</dbReference>
<dbReference type="GO" id="GO:0006457">
    <property type="term" value="P:protein folding"/>
    <property type="evidence" value="ECO:0007669"/>
    <property type="project" value="TreeGrafter"/>
</dbReference>
<evidence type="ECO:0000313" key="3">
    <source>
        <dbReference type="Proteomes" id="UP000005641"/>
    </source>
</evidence>
<dbReference type="OrthoDB" id="329635at2759"/>
<dbReference type="EMBL" id="AAQM03000093">
    <property type="protein sequence ID" value="EPR62605.1"/>
    <property type="molecule type" value="Genomic_DNA"/>
</dbReference>
<accession>S7UY14</accession>
<dbReference type="AlphaFoldDB" id="S7UY14"/>
<name>S7UY14_TOXGG</name>
<dbReference type="GO" id="GO:0003755">
    <property type="term" value="F:peptidyl-prolyl cis-trans isomerase activity"/>
    <property type="evidence" value="ECO:0007669"/>
    <property type="project" value="UniProtKB-EC"/>
</dbReference>
<dbReference type="InterPro" id="IPR002130">
    <property type="entry name" value="Cyclophilin-type_PPIase_dom"/>
</dbReference>
<dbReference type="PROSITE" id="PS51257">
    <property type="entry name" value="PROKAR_LIPOPROTEIN"/>
    <property type="match status" value="1"/>
</dbReference>
<evidence type="ECO:0000259" key="1">
    <source>
        <dbReference type="PROSITE" id="PS50072"/>
    </source>
</evidence>
<organism evidence="2 3">
    <name type="scientific">Toxoplasma gondii (strain ATCC 50853 / GT1)</name>
    <dbReference type="NCBI Taxonomy" id="507601"/>
    <lineage>
        <taxon>Eukaryota</taxon>
        <taxon>Sar</taxon>
        <taxon>Alveolata</taxon>
        <taxon>Apicomplexa</taxon>
        <taxon>Conoidasida</taxon>
        <taxon>Coccidia</taxon>
        <taxon>Eucoccidiorida</taxon>
        <taxon>Eimeriorina</taxon>
        <taxon>Sarcocystidae</taxon>
        <taxon>Toxoplasma</taxon>
    </lineage>
</organism>
<proteinExistence type="predicted"/>
<dbReference type="Gene3D" id="2.40.100.10">
    <property type="entry name" value="Cyclophilin-like"/>
    <property type="match status" value="1"/>
</dbReference>
<dbReference type="Pfam" id="PF00160">
    <property type="entry name" value="Pro_isomerase"/>
    <property type="match status" value="1"/>
</dbReference>
<dbReference type="EC" id="5.2.1.8" evidence="2"/>
<dbReference type="SMR" id="S7UY14"/>
<reference evidence="2 3" key="1">
    <citation type="submission" date="2006-05" db="EMBL/GenBank/DDBJ databases">
        <authorList>
            <person name="Paulsen I."/>
        </authorList>
    </citation>
    <scope>NUCLEOTIDE SEQUENCE [LARGE SCALE GENOMIC DNA]</scope>
    <source>
        <strain evidence="2 3">GT1</strain>
    </source>
</reference>
<feature type="domain" description="PPIase cyclophilin-type" evidence="1">
    <location>
        <begin position="94"/>
        <end position="255"/>
    </location>
</feature>
<dbReference type="InterPro" id="IPR029000">
    <property type="entry name" value="Cyclophilin-like_dom_sf"/>
</dbReference>
<dbReference type="GO" id="GO:0005737">
    <property type="term" value="C:cytoplasm"/>
    <property type="evidence" value="ECO:0007669"/>
    <property type="project" value="TreeGrafter"/>
</dbReference>
<sequence>MNFLSRLHFFSSPFSHAPPASSSFSSSSSCSSAREGLLWEWLERPRNWWRRSPLGVKGALAFALTAPPLFFLYRLQRDRSVSAVHKQAIRDRVFMDFALGGRYIGRVLIGLYSDRVPLSVENFIQLCEGYRVQDKVIGYRNTPVHLVKRGVNLTAGDVLSGTGVGKLSIYGLTFPDENFDMQFIQDGDVALMNSGPSTNNSQFIITFNALTPLNRNYVVIGTVLKGMRVIKQIEEEAGSKTGAPMQPVRIINCGLYRGLQDGPPFFANPDLLDRYGETRVSEADFLALKPEEQEKLVEASKAVVSSTKATK</sequence>
<dbReference type="PRINTS" id="PR00153">
    <property type="entry name" value="CSAPPISMRASE"/>
</dbReference>
<dbReference type="GO" id="GO:0016018">
    <property type="term" value="F:cyclosporin A binding"/>
    <property type="evidence" value="ECO:0007669"/>
    <property type="project" value="TreeGrafter"/>
</dbReference>
<dbReference type="Proteomes" id="UP000005641">
    <property type="component" value="Unassembled WGS sequence"/>
</dbReference>
<evidence type="ECO:0000313" key="2">
    <source>
        <dbReference type="EMBL" id="EPR62605.1"/>
    </source>
</evidence>
<keyword evidence="2" id="KW-0413">Isomerase</keyword>
<reference evidence="2 3" key="2">
    <citation type="submission" date="2013-05" db="EMBL/GenBank/DDBJ databases">
        <authorList>
            <person name="Sibley D."/>
            <person name="Venepally P."/>
            <person name="Karamycheva S."/>
            <person name="Hadjithomas M."/>
            <person name="Khan A."/>
            <person name="Brunk B."/>
            <person name="Roos D."/>
            <person name="Caler E."/>
            <person name="Lorenzi H."/>
        </authorList>
    </citation>
    <scope>NUCLEOTIDE SEQUENCE [LARGE SCALE GENOMIC DNA]</scope>
    <source>
        <strain evidence="2 3">GT1</strain>
    </source>
</reference>
<dbReference type="PROSITE" id="PS50072">
    <property type="entry name" value="CSA_PPIASE_2"/>
    <property type="match status" value="1"/>
</dbReference>